<keyword evidence="2" id="KW-1185">Reference proteome</keyword>
<gene>
    <name evidence="1" type="ORF">HaLaN_02752</name>
</gene>
<dbReference type="EMBL" id="BLLF01000122">
    <property type="protein sequence ID" value="GFH07883.1"/>
    <property type="molecule type" value="Genomic_DNA"/>
</dbReference>
<accession>A0A699YCX9</accession>
<protein>
    <submittedName>
        <fullName evidence="1">Uncharacterized protein</fullName>
    </submittedName>
</protein>
<evidence type="ECO:0000313" key="1">
    <source>
        <dbReference type="EMBL" id="GFH07883.1"/>
    </source>
</evidence>
<organism evidence="1 2">
    <name type="scientific">Haematococcus lacustris</name>
    <name type="common">Green alga</name>
    <name type="synonym">Haematococcus pluvialis</name>
    <dbReference type="NCBI Taxonomy" id="44745"/>
    <lineage>
        <taxon>Eukaryota</taxon>
        <taxon>Viridiplantae</taxon>
        <taxon>Chlorophyta</taxon>
        <taxon>core chlorophytes</taxon>
        <taxon>Chlorophyceae</taxon>
        <taxon>CS clade</taxon>
        <taxon>Chlamydomonadales</taxon>
        <taxon>Haematococcaceae</taxon>
        <taxon>Haematococcus</taxon>
    </lineage>
</organism>
<comment type="caution">
    <text evidence="1">The sequence shown here is derived from an EMBL/GenBank/DDBJ whole genome shotgun (WGS) entry which is preliminary data.</text>
</comment>
<evidence type="ECO:0000313" key="2">
    <source>
        <dbReference type="Proteomes" id="UP000485058"/>
    </source>
</evidence>
<dbReference type="Proteomes" id="UP000485058">
    <property type="component" value="Unassembled WGS sequence"/>
</dbReference>
<proteinExistence type="predicted"/>
<sequence length="115" mass="12338">MLCGHEHAVSAADIPDLNCENLFQQLCRGLPGDGEYTRPSAAVAAVLAAHPDLRARLEEIYLSDANMVDHVGQQLQTAFGNIVTLLFAGRLKKSVSLAGAKVLLGTNEHQRRFGG</sequence>
<dbReference type="AlphaFoldDB" id="A0A699YCX9"/>
<reference evidence="1 2" key="1">
    <citation type="submission" date="2020-02" db="EMBL/GenBank/DDBJ databases">
        <title>Draft genome sequence of Haematococcus lacustris strain NIES-144.</title>
        <authorList>
            <person name="Morimoto D."/>
            <person name="Nakagawa S."/>
            <person name="Yoshida T."/>
            <person name="Sawayama S."/>
        </authorList>
    </citation>
    <scope>NUCLEOTIDE SEQUENCE [LARGE SCALE GENOMIC DNA]</scope>
    <source>
        <strain evidence="1 2">NIES-144</strain>
    </source>
</reference>
<name>A0A699YCX9_HAELA</name>